<dbReference type="EnsemblMetazoa" id="MESCA006118-RA">
    <property type="protein sequence ID" value="MESCA006118-PA"/>
    <property type="gene ID" value="MESCA006118"/>
</dbReference>
<name>T1GR46_MEGSC</name>
<comment type="subcellular location">
    <subcellularLocation>
        <location evidence="1 11">Golgi apparatus membrane</location>
        <topology evidence="1 11">Single-pass type II membrane protein</topology>
    </subcellularLocation>
</comment>
<evidence type="ECO:0000256" key="5">
    <source>
        <dbReference type="ARBA" id="ARBA00022692"/>
    </source>
</evidence>
<dbReference type="GO" id="GO:0008194">
    <property type="term" value="F:UDP-glycosyltransferase activity"/>
    <property type="evidence" value="ECO:0007669"/>
    <property type="project" value="TreeGrafter"/>
</dbReference>
<dbReference type="HOGENOM" id="CLU_036849_2_2_1"/>
<keyword evidence="5" id="KW-0812">Transmembrane</keyword>
<keyword evidence="8 11" id="KW-0333">Golgi apparatus</keyword>
<dbReference type="Proteomes" id="UP000015102">
    <property type="component" value="Unassembled WGS sequence"/>
</dbReference>
<evidence type="ECO:0000256" key="1">
    <source>
        <dbReference type="ARBA" id="ARBA00004323"/>
    </source>
</evidence>
<keyword evidence="10" id="KW-0325">Glycoprotein</keyword>
<evidence type="ECO:0000256" key="8">
    <source>
        <dbReference type="ARBA" id="ARBA00023034"/>
    </source>
</evidence>
<dbReference type="EMBL" id="CAQQ02033584">
    <property type="status" value="NOT_ANNOTATED_CDS"/>
    <property type="molecule type" value="Genomic_DNA"/>
</dbReference>
<comment type="similarity">
    <text evidence="2 11">Belongs to the glycosyltransferase 31 family.</text>
</comment>
<evidence type="ECO:0000313" key="12">
    <source>
        <dbReference type="EnsemblMetazoa" id="MESCA006118-PA"/>
    </source>
</evidence>
<keyword evidence="13" id="KW-1185">Reference proteome</keyword>
<evidence type="ECO:0000256" key="10">
    <source>
        <dbReference type="ARBA" id="ARBA00023180"/>
    </source>
</evidence>
<dbReference type="GO" id="GO:0000139">
    <property type="term" value="C:Golgi membrane"/>
    <property type="evidence" value="ECO:0007669"/>
    <property type="project" value="UniProtKB-SubCell"/>
</dbReference>
<sequence length="306" mass="36430">MGNVFPIQKYDKRFQEYNSAQFLHDFYTIYMKAIMKSLTIFILLKIIYVEATLFSPESYPLKDNNVPTYIEQLKSNERPDLEPINKYKIKNIFKPICENAKKLEDPDIRLTFIVKSKVRNFLRREAIRTTWGQQVRTDLPRSSIRTVFNLGTRRKKSIQDEINKEYEVYKDILQSNFYDTYFNNTLKTVMGIKWAFENCPTSDFFFFVDEDYFVATKNVCNYLLKNKKNFEKESLYMGYIHKNAVPYRTKETKWFVSEKEYPLKEYPGYAAGGAVLYSRKAIQDIFYGISYTQHFRFDDVFVGLVA</sequence>
<protein>
    <recommendedName>
        <fullName evidence="11">Hexosyltransferase</fullName>
        <ecNumber evidence="11">2.4.1.-</ecNumber>
    </recommendedName>
</protein>
<proteinExistence type="inferred from homology"/>
<dbReference type="GO" id="GO:0016758">
    <property type="term" value="F:hexosyltransferase activity"/>
    <property type="evidence" value="ECO:0007669"/>
    <property type="project" value="InterPro"/>
</dbReference>
<dbReference type="GO" id="GO:0006493">
    <property type="term" value="P:protein O-linked glycosylation"/>
    <property type="evidence" value="ECO:0007669"/>
    <property type="project" value="TreeGrafter"/>
</dbReference>
<dbReference type="Pfam" id="PF01762">
    <property type="entry name" value="Galactosyl_T"/>
    <property type="match status" value="1"/>
</dbReference>
<dbReference type="EC" id="2.4.1.-" evidence="11"/>
<dbReference type="InterPro" id="IPR002659">
    <property type="entry name" value="Glyco_trans_31"/>
</dbReference>
<reference evidence="12" key="2">
    <citation type="submission" date="2015-06" db="UniProtKB">
        <authorList>
            <consortium name="EnsemblMetazoa"/>
        </authorList>
    </citation>
    <scope>IDENTIFICATION</scope>
</reference>
<evidence type="ECO:0000256" key="4">
    <source>
        <dbReference type="ARBA" id="ARBA00022679"/>
    </source>
</evidence>
<dbReference type="FunFam" id="3.90.550.50:FF:000001">
    <property type="entry name" value="Hexosyltransferase"/>
    <property type="match status" value="1"/>
</dbReference>
<dbReference type="PANTHER" id="PTHR11214:SF349">
    <property type="entry name" value="BETA-1,3-GALACTOSYLTRANSFERASE BRN"/>
    <property type="match status" value="1"/>
</dbReference>
<dbReference type="PANTHER" id="PTHR11214">
    <property type="entry name" value="BETA-1,3-N-ACETYLGLUCOSAMINYLTRANSFERASE"/>
    <property type="match status" value="1"/>
</dbReference>
<evidence type="ECO:0000256" key="3">
    <source>
        <dbReference type="ARBA" id="ARBA00022676"/>
    </source>
</evidence>
<evidence type="ECO:0000256" key="11">
    <source>
        <dbReference type="RuleBase" id="RU363063"/>
    </source>
</evidence>
<keyword evidence="9" id="KW-0472">Membrane</keyword>
<evidence type="ECO:0000313" key="13">
    <source>
        <dbReference type="Proteomes" id="UP000015102"/>
    </source>
</evidence>
<keyword evidence="6" id="KW-0735">Signal-anchor</keyword>
<evidence type="ECO:0000256" key="7">
    <source>
        <dbReference type="ARBA" id="ARBA00022989"/>
    </source>
</evidence>
<dbReference type="OMA" id="WGSITRI"/>
<keyword evidence="7" id="KW-1133">Transmembrane helix</keyword>
<organism evidence="12 13">
    <name type="scientific">Megaselia scalaris</name>
    <name type="common">Humpbacked fly</name>
    <name type="synonym">Phora scalaris</name>
    <dbReference type="NCBI Taxonomy" id="36166"/>
    <lineage>
        <taxon>Eukaryota</taxon>
        <taxon>Metazoa</taxon>
        <taxon>Ecdysozoa</taxon>
        <taxon>Arthropoda</taxon>
        <taxon>Hexapoda</taxon>
        <taxon>Insecta</taxon>
        <taxon>Pterygota</taxon>
        <taxon>Neoptera</taxon>
        <taxon>Endopterygota</taxon>
        <taxon>Diptera</taxon>
        <taxon>Brachycera</taxon>
        <taxon>Muscomorpha</taxon>
        <taxon>Platypezoidea</taxon>
        <taxon>Phoridae</taxon>
        <taxon>Megaseliini</taxon>
        <taxon>Megaselia</taxon>
    </lineage>
</organism>
<evidence type="ECO:0000256" key="6">
    <source>
        <dbReference type="ARBA" id="ARBA00022968"/>
    </source>
</evidence>
<keyword evidence="3 11" id="KW-0328">Glycosyltransferase</keyword>
<dbReference type="STRING" id="36166.T1GR46"/>
<dbReference type="AlphaFoldDB" id="T1GR46"/>
<dbReference type="Gene3D" id="3.90.550.50">
    <property type="match status" value="1"/>
</dbReference>
<evidence type="ECO:0000256" key="9">
    <source>
        <dbReference type="ARBA" id="ARBA00023136"/>
    </source>
</evidence>
<accession>T1GR46</accession>
<keyword evidence="4" id="KW-0808">Transferase</keyword>
<reference evidence="13" key="1">
    <citation type="submission" date="2013-02" db="EMBL/GenBank/DDBJ databases">
        <authorList>
            <person name="Hughes D."/>
        </authorList>
    </citation>
    <scope>NUCLEOTIDE SEQUENCE</scope>
    <source>
        <strain>Durham</strain>
        <strain evidence="13">NC isolate 2 -- Noor lab</strain>
    </source>
</reference>
<evidence type="ECO:0000256" key="2">
    <source>
        <dbReference type="ARBA" id="ARBA00008661"/>
    </source>
</evidence>